<evidence type="ECO:0000313" key="4">
    <source>
        <dbReference type="EMBL" id="XBH10170.1"/>
    </source>
</evidence>
<evidence type="ECO:0000256" key="1">
    <source>
        <dbReference type="ARBA" id="ARBA00008779"/>
    </source>
</evidence>
<dbReference type="Pfam" id="PF00884">
    <property type="entry name" value="Sulfatase"/>
    <property type="match status" value="1"/>
</dbReference>
<name>A0AAU7CYJ1_9BACT</name>
<dbReference type="GO" id="GO:0004065">
    <property type="term" value="F:arylsulfatase activity"/>
    <property type="evidence" value="ECO:0007669"/>
    <property type="project" value="TreeGrafter"/>
</dbReference>
<dbReference type="InterPro" id="IPR000917">
    <property type="entry name" value="Sulfatase_N"/>
</dbReference>
<feature type="domain" description="Sulfatase N-terminal" evidence="3">
    <location>
        <begin position="186"/>
        <end position="294"/>
    </location>
</feature>
<accession>A0AAU7D907</accession>
<dbReference type="SUPFAM" id="SSF53649">
    <property type="entry name" value="Alkaline phosphatase-like"/>
    <property type="match status" value="1"/>
</dbReference>
<keyword evidence="2" id="KW-0812">Transmembrane</keyword>
<evidence type="ECO:0000256" key="2">
    <source>
        <dbReference type="SAM" id="Phobius"/>
    </source>
</evidence>
<dbReference type="KEGG" id="epl:P4G45_00165"/>
<reference evidence="4" key="1">
    <citation type="submission" date="2023-03" db="EMBL/GenBank/DDBJ databases">
        <title>Edaphobacter sp.</title>
        <authorList>
            <person name="Huber K.J."/>
            <person name="Papendorf J."/>
            <person name="Pilke C."/>
            <person name="Bunk B."/>
            <person name="Sproeer C."/>
            <person name="Pester M."/>
        </authorList>
    </citation>
    <scope>NUCLEOTIDE SEQUENCE</scope>
    <source>
        <strain evidence="4">DSM 109919</strain>
        <strain evidence="5">DSM 109920</strain>
    </source>
</reference>
<feature type="transmembrane region" description="Helical" evidence="2">
    <location>
        <begin position="136"/>
        <end position="161"/>
    </location>
</feature>
<comment type="similarity">
    <text evidence="1">Belongs to the sulfatase family.</text>
</comment>
<evidence type="ECO:0000259" key="3">
    <source>
        <dbReference type="Pfam" id="PF00884"/>
    </source>
</evidence>
<feature type="transmembrane region" description="Helical" evidence="2">
    <location>
        <begin position="42"/>
        <end position="64"/>
    </location>
</feature>
<feature type="transmembrane region" description="Helical" evidence="2">
    <location>
        <begin position="106"/>
        <end position="124"/>
    </location>
</feature>
<proteinExistence type="inferred from homology"/>
<accession>A0AAU7CYJ1</accession>
<dbReference type="PANTHER" id="PTHR42693">
    <property type="entry name" value="ARYLSULFATASE FAMILY MEMBER"/>
    <property type="match status" value="1"/>
</dbReference>
<protein>
    <submittedName>
        <fullName evidence="4">Sulfatase-like hydrolase/transferase</fullName>
    </submittedName>
</protein>
<dbReference type="EMBL" id="CP121195">
    <property type="protein sequence ID" value="XBH13607.1"/>
    <property type="molecule type" value="Genomic_DNA"/>
</dbReference>
<evidence type="ECO:0000313" key="5">
    <source>
        <dbReference type="EMBL" id="XBH13607.1"/>
    </source>
</evidence>
<dbReference type="InterPro" id="IPR017850">
    <property type="entry name" value="Alkaline_phosphatase_core_sf"/>
</dbReference>
<keyword evidence="2" id="KW-0472">Membrane</keyword>
<keyword evidence="2" id="KW-1133">Transmembrane helix</keyword>
<dbReference type="EMBL" id="CP121194">
    <property type="protein sequence ID" value="XBH10170.1"/>
    <property type="molecule type" value="Genomic_DNA"/>
</dbReference>
<dbReference type="AlphaFoldDB" id="A0AAU7CYJ1"/>
<sequence length="529" mass="59260">MKRPFHPVLVAFGIATLCLLAIVGPLIAPAHTALYHTSGPALTLFVMVLFDLFLLWALLSFALLLAEKPGRRQFEIWSAILFSLPWILLKNISMLAGFVIPHTVTVSLLALCLTAFVTLSVFWRPAFLPPFQRLEGLLSVVLGFVALYGIFIVGQLLWYGWQARELSTPIVLHQHSVSSHRRASAPRIIWIVLDELSYQQVYERRFPGLELPAFDAIARESVVFTHVVPAANFTERAIPSLMTGLPVDDIRVSSSGAQLSLHRPDTKTWQPFDPHQTVFQDALNAGYSTAVAGWYNPYCRILPEVLDHCFWTFQLPYPGGIVAGQSLSDNLLRQMAHRIKAISVRLPGQHPASAKPQLETRLHIADYRELRSAGDSMLADSDADFVFLHMPIPHPEGIYDRRNKILTTGPSSYIDNLALADSYVAHVRSLLQQRNEWDSSAIVIMGDHSWRTSFLWSKMRGWMPEEEAASHGAQFDDRPAYIVKLPGQQLGSRIDTPFKAVHTRSLLDALIAGQLHTSGDLDAWVKQQK</sequence>
<dbReference type="PANTHER" id="PTHR42693:SF33">
    <property type="entry name" value="ARYLSULFATASE"/>
    <property type="match status" value="1"/>
</dbReference>
<gene>
    <name evidence="4" type="ORF">P4G45_00165</name>
    <name evidence="5" type="ORF">P8936_00170</name>
</gene>
<organism evidence="4">
    <name type="scientific">Edaphobacter paludis</name>
    <dbReference type="NCBI Taxonomy" id="3035702"/>
    <lineage>
        <taxon>Bacteria</taxon>
        <taxon>Pseudomonadati</taxon>
        <taxon>Acidobacteriota</taxon>
        <taxon>Terriglobia</taxon>
        <taxon>Terriglobales</taxon>
        <taxon>Acidobacteriaceae</taxon>
        <taxon>Edaphobacter</taxon>
    </lineage>
</organism>
<dbReference type="Gene3D" id="3.40.720.10">
    <property type="entry name" value="Alkaline Phosphatase, subunit A"/>
    <property type="match status" value="1"/>
</dbReference>
<keyword evidence="4" id="KW-0378">Hydrolase</keyword>
<dbReference type="InterPro" id="IPR050738">
    <property type="entry name" value="Sulfatase"/>
</dbReference>
<dbReference type="RefSeq" id="WP_348267675.1">
    <property type="nucleotide sequence ID" value="NZ_CP121194.1"/>
</dbReference>
<feature type="transmembrane region" description="Helical" evidence="2">
    <location>
        <begin position="76"/>
        <end position="100"/>
    </location>
</feature>